<accession>A0ABW3MZH7</accession>
<organism evidence="1 2">
    <name type="scientific">Terrabacter terrigena</name>
    <dbReference type="NCBI Taxonomy" id="574718"/>
    <lineage>
        <taxon>Bacteria</taxon>
        <taxon>Bacillati</taxon>
        <taxon>Actinomycetota</taxon>
        <taxon>Actinomycetes</taxon>
        <taxon>Micrococcales</taxon>
        <taxon>Intrasporangiaceae</taxon>
        <taxon>Terrabacter</taxon>
    </lineage>
</organism>
<reference evidence="2" key="1">
    <citation type="journal article" date="2019" name="Int. J. Syst. Evol. Microbiol.">
        <title>The Global Catalogue of Microorganisms (GCM) 10K type strain sequencing project: providing services to taxonomists for standard genome sequencing and annotation.</title>
        <authorList>
            <consortium name="The Broad Institute Genomics Platform"/>
            <consortium name="The Broad Institute Genome Sequencing Center for Infectious Disease"/>
            <person name="Wu L."/>
            <person name="Ma J."/>
        </authorList>
    </citation>
    <scope>NUCLEOTIDE SEQUENCE [LARGE SCALE GENOMIC DNA]</scope>
    <source>
        <strain evidence="2">CCUG 57508</strain>
    </source>
</reference>
<dbReference type="RefSeq" id="WP_386052843.1">
    <property type="nucleotide sequence ID" value="NZ_JBHTKH010000006.1"/>
</dbReference>
<sequence>MLTIDLARRLAEAGLVWQPGSGDRFVVPVKGMEDDVFVISEITVDVHHFTSGDIIGFNGTTEWALDSVEQDKVVWLPREDQLRELIGDAFVALERLDGGYAVTIRGQDDDLQRHVDIDAERAYARAVAALLGSSAPGEERSA</sequence>
<gene>
    <name evidence="1" type="ORF">ACFQ2V_11555</name>
</gene>
<proteinExistence type="predicted"/>
<dbReference type="Proteomes" id="UP001597046">
    <property type="component" value="Unassembled WGS sequence"/>
</dbReference>
<name>A0ABW3MZH7_9MICO</name>
<evidence type="ECO:0000313" key="2">
    <source>
        <dbReference type="Proteomes" id="UP001597046"/>
    </source>
</evidence>
<dbReference type="EMBL" id="JBHTKH010000006">
    <property type="protein sequence ID" value="MFD1054944.1"/>
    <property type="molecule type" value="Genomic_DNA"/>
</dbReference>
<protein>
    <submittedName>
        <fullName evidence="1">Pilus assembly protein CpaE</fullName>
    </submittedName>
</protein>
<keyword evidence="2" id="KW-1185">Reference proteome</keyword>
<comment type="caution">
    <text evidence="1">The sequence shown here is derived from an EMBL/GenBank/DDBJ whole genome shotgun (WGS) entry which is preliminary data.</text>
</comment>
<evidence type="ECO:0000313" key="1">
    <source>
        <dbReference type="EMBL" id="MFD1054944.1"/>
    </source>
</evidence>